<feature type="compositionally biased region" description="Polar residues" evidence="1">
    <location>
        <begin position="151"/>
        <end position="171"/>
    </location>
</feature>
<name>A0AAD2A3T7_9LAMI</name>
<evidence type="ECO:0000256" key="1">
    <source>
        <dbReference type="SAM" id="MobiDB-lite"/>
    </source>
</evidence>
<dbReference type="Proteomes" id="UP000834106">
    <property type="component" value="Chromosome 15"/>
</dbReference>
<feature type="transmembrane region" description="Helical" evidence="2">
    <location>
        <begin position="236"/>
        <end position="257"/>
    </location>
</feature>
<accession>A0AAD2A3T7</accession>
<keyword evidence="2" id="KW-0812">Transmembrane</keyword>
<evidence type="ECO:0000313" key="4">
    <source>
        <dbReference type="Proteomes" id="UP000834106"/>
    </source>
</evidence>
<keyword evidence="2" id="KW-0472">Membrane</keyword>
<feature type="region of interest" description="Disordered" evidence="1">
    <location>
        <begin position="189"/>
        <end position="209"/>
    </location>
</feature>
<sequence>MLPPTIKGKARRREGDAAVEGKRFRRSRLDLLFIEYEEGRGCSLKLYYKSSWKFSIVFKYNISKSHSVRKVALVLDDLSLEVLRPYSSDKDVGNIEHKLFYSLSMPVKPLSDQDSETNDNSILSVNSCESISTLEGSTMTKNSSISVFIPNSNDHSVSSQDELSQTSTPEKSGNDAKLENKYVISLPMMQKQRNPQRSSDSPTKMPKEETTHEFVEFHLRDESFNTKQDKSALTSWSMNISGIILSNGIYLIIWIVFLSGAEDVLLPLRLHKVCVIYMKSVRDFLSFIWT</sequence>
<dbReference type="EMBL" id="OU503050">
    <property type="protein sequence ID" value="CAI9778057.1"/>
    <property type="molecule type" value="Genomic_DNA"/>
</dbReference>
<feature type="compositionally biased region" description="Polar residues" evidence="1">
    <location>
        <begin position="191"/>
        <end position="202"/>
    </location>
</feature>
<evidence type="ECO:0000313" key="3">
    <source>
        <dbReference type="EMBL" id="CAI9778057.1"/>
    </source>
</evidence>
<feature type="region of interest" description="Disordered" evidence="1">
    <location>
        <begin position="151"/>
        <end position="176"/>
    </location>
</feature>
<proteinExistence type="predicted"/>
<gene>
    <name evidence="3" type="ORF">FPE_LOCUS25487</name>
</gene>
<evidence type="ECO:0000256" key="2">
    <source>
        <dbReference type="SAM" id="Phobius"/>
    </source>
</evidence>
<keyword evidence="2" id="KW-1133">Transmembrane helix</keyword>
<keyword evidence="4" id="KW-1185">Reference proteome</keyword>
<reference evidence="3" key="1">
    <citation type="submission" date="2023-05" db="EMBL/GenBank/DDBJ databases">
        <authorList>
            <person name="Huff M."/>
        </authorList>
    </citation>
    <scope>NUCLEOTIDE SEQUENCE</scope>
</reference>
<organism evidence="3 4">
    <name type="scientific">Fraxinus pennsylvanica</name>
    <dbReference type="NCBI Taxonomy" id="56036"/>
    <lineage>
        <taxon>Eukaryota</taxon>
        <taxon>Viridiplantae</taxon>
        <taxon>Streptophyta</taxon>
        <taxon>Embryophyta</taxon>
        <taxon>Tracheophyta</taxon>
        <taxon>Spermatophyta</taxon>
        <taxon>Magnoliopsida</taxon>
        <taxon>eudicotyledons</taxon>
        <taxon>Gunneridae</taxon>
        <taxon>Pentapetalae</taxon>
        <taxon>asterids</taxon>
        <taxon>lamiids</taxon>
        <taxon>Lamiales</taxon>
        <taxon>Oleaceae</taxon>
        <taxon>Oleeae</taxon>
        <taxon>Fraxinus</taxon>
    </lineage>
</organism>
<dbReference type="AlphaFoldDB" id="A0AAD2A3T7"/>
<protein>
    <submittedName>
        <fullName evidence="3">Uncharacterized protein</fullName>
    </submittedName>
</protein>